<feature type="non-terminal residue" evidence="11">
    <location>
        <position position="1"/>
    </location>
</feature>
<proteinExistence type="inferred from homology"/>
<dbReference type="PANTHER" id="PTHR24237:SF37">
    <property type="entry name" value="COAGULATION FACTOR II (THROMBIN) RECEPTOR-LIKE 2-RELATED"/>
    <property type="match status" value="1"/>
</dbReference>
<evidence type="ECO:0000256" key="9">
    <source>
        <dbReference type="SAM" id="Phobius"/>
    </source>
</evidence>
<dbReference type="PRINTS" id="PR00237">
    <property type="entry name" value="GPCRRHODOPSN"/>
</dbReference>
<feature type="transmembrane region" description="Helical" evidence="9">
    <location>
        <begin position="215"/>
        <end position="242"/>
    </location>
</feature>
<keyword evidence="2 8" id="KW-0812">Transmembrane</keyword>
<evidence type="ECO:0000256" key="8">
    <source>
        <dbReference type="RuleBase" id="RU000688"/>
    </source>
</evidence>
<dbReference type="SUPFAM" id="SSF81321">
    <property type="entry name" value="Family A G protein-coupled receptor-like"/>
    <property type="match status" value="1"/>
</dbReference>
<feature type="domain" description="G-protein coupled receptors family 1 profile" evidence="10">
    <location>
        <begin position="68"/>
        <end position="327"/>
    </location>
</feature>
<evidence type="ECO:0000256" key="4">
    <source>
        <dbReference type="ARBA" id="ARBA00023040"/>
    </source>
</evidence>
<dbReference type="Gene3D" id="1.20.1070.10">
    <property type="entry name" value="Rhodopsin 7-helix transmembrane proteins"/>
    <property type="match status" value="1"/>
</dbReference>
<dbReference type="PROSITE" id="PS50262">
    <property type="entry name" value="G_PROTEIN_RECEP_F1_2"/>
    <property type="match status" value="1"/>
</dbReference>
<evidence type="ECO:0000256" key="3">
    <source>
        <dbReference type="ARBA" id="ARBA00022989"/>
    </source>
</evidence>
<dbReference type="EMBL" id="JAAWVQ010003376">
    <property type="protein sequence ID" value="MBN3270628.1"/>
    <property type="molecule type" value="Genomic_DNA"/>
</dbReference>
<reference evidence="11" key="1">
    <citation type="journal article" date="2021" name="Cell">
        <title>Tracing the genetic footprints of vertebrate landing in non-teleost ray-finned fishes.</title>
        <authorList>
            <person name="Bi X."/>
            <person name="Wang K."/>
            <person name="Yang L."/>
            <person name="Pan H."/>
            <person name="Jiang H."/>
            <person name="Wei Q."/>
            <person name="Fang M."/>
            <person name="Yu H."/>
            <person name="Zhu C."/>
            <person name="Cai Y."/>
            <person name="He Y."/>
            <person name="Gan X."/>
            <person name="Zeng H."/>
            <person name="Yu D."/>
            <person name="Zhu Y."/>
            <person name="Jiang H."/>
            <person name="Qiu Q."/>
            <person name="Yang H."/>
            <person name="Zhang Y.E."/>
            <person name="Wang W."/>
            <person name="Zhu M."/>
            <person name="He S."/>
            <person name="Zhang G."/>
        </authorList>
    </citation>
    <scope>NUCLEOTIDE SEQUENCE</scope>
    <source>
        <strain evidence="11">Pddl_001</strain>
    </source>
</reference>
<feature type="transmembrane region" description="Helical" evidence="9">
    <location>
        <begin position="131"/>
        <end position="154"/>
    </location>
</feature>
<dbReference type="InterPro" id="IPR047160">
    <property type="entry name" value="GP183-like"/>
</dbReference>
<keyword evidence="3 9" id="KW-1133">Transmembrane helix</keyword>
<feature type="transmembrane region" description="Helical" evidence="9">
    <location>
        <begin position="56"/>
        <end position="77"/>
    </location>
</feature>
<keyword evidence="5 9" id="KW-0472">Membrane</keyword>
<dbReference type="InterPro" id="IPR000276">
    <property type="entry name" value="GPCR_Rhodpsn"/>
</dbReference>
<name>A0ABS2X983_POLSP</name>
<feature type="transmembrane region" description="Helical" evidence="9">
    <location>
        <begin position="166"/>
        <end position="188"/>
    </location>
</feature>
<feature type="transmembrane region" description="Helical" evidence="9">
    <location>
        <begin position="263"/>
        <end position="284"/>
    </location>
</feature>
<protein>
    <submittedName>
        <fullName evidence="11">GPR17 protein</fullName>
    </submittedName>
</protein>
<organism evidence="11 12">
    <name type="scientific">Polyodon spathula</name>
    <name type="common">North American paddlefish</name>
    <name type="synonym">Squalus spathula</name>
    <dbReference type="NCBI Taxonomy" id="7913"/>
    <lineage>
        <taxon>Eukaryota</taxon>
        <taxon>Metazoa</taxon>
        <taxon>Chordata</taxon>
        <taxon>Craniata</taxon>
        <taxon>Vertebrata</taxon>
        <taxon>Euteleostomi</taxon>
        <taxon>Actinopterygii</taxon>
        <taxon>Chondrostei</taxon>
        <taxon>Acipenseriformes</taxon>
        <taxon>Polyodontidae</taxon>
        <taxon>Polyodon</taxon>
    </lineage>
</organism>
<dbReference type="PROSITE" id="PS00237">
    <property type="entry name" value="G_PROTEIN_RECEP_F1_1"/>
    <property type="match status" value="1"/>
</dbReference>
<evidence type="ECO:0000256" key="5">
    <source>
        <dbReference type="ARBA" id="ARBA00023136"/>
    </source>
</evidence>
<comment type="subcellular location">
    <subcellularLocation>
        <location evidence="1">Membrane</location>
        <topology evidence="1">Multi-pass membrane protein</topology>
    </subcellularLocation>
</comment>
<feature type="non-terminal residue" evidence="11">
    <location>
        <position position="357"/>
    </location>
</feature>
<evidence type="ECO:0000256" key="6">
    <source>
        <dbReference type="ARBA" id="ARBA00023170"/>
    </source>
</evidence>
<keyword evidence="4 8" id="KW-0297">G-protein coupled receptor</keyword>
<dbReference type="Pfam" id="PF00001">
    <property type="entry name" value="7tm_1"/>
    <property type="match status" value="1"/>
</dbReference>
<keyword evidence="6 8" id="KW-0675">Receptor</keyword>
<evidence type="ECO:0000256" key="2">
    <source>
        <dbReference type="ARBA" id="ARBA00022692"/>
    </source>
</evidence>
<dbReference type="InterPro" id="IPR017452">
    <property type="entry name" value="GPCR_Rhodpsn_7TM"/>
</dbReference>
<feature type="transmembrane region" description="Helical" evidence="9">
    <location>
        <begin position="89"/>
        <end position="111"/>
    </location>
</feature>
<comment type="caution">
    <text evidence="11">The sequence shown here is derived from an EMBL/GenBank/DDBJ whole genome shotgun (WGS) entry which is preliminary data.</text>
</comment>
<dbReference type="CDD" id="cd14982">
    <property type="entry name" value="7tmA_purinoceptor-like"/>
    <property type="match status" value="1"/>
</dbReference>
<dbReference type="PANTHER" id="PTHR24237">
    <property type="entry name" value="G-PROTEIN COUPLED RECEPTOR"/>
    <property type="match status" value="1"/>
</dbReference>
<keyword evidence="7 8" id="KW-0807">Transducer</keyword>
<dbReference type="Proteomes" id="UP001166093">
    <property type="component" value="Unassembled WGS sequence"/>
</dbReference>
<evidence type="ECO:0000256" key="7">
    <source>
        <dbReference type="ARBA" id="ARBA00023224"/>
    </source>
</evidence>
<evidence type="ECO:0000259" key="10">
    <source>
        <dbReference type="PROSITE" id="PS50262"/>
    </source>
</evidence>
<keyword evidence="12" id="KW-1185">Reference proteome</keyword>
<evidence type="ECO:0000256" key="1">
    <source>
        <dbReference type="ARBA" id="ARBA00004141"/>
    </source>
</evidence>
<evidence type="ECO:0000313" key="12">
    <source>
        <dbReference type="Proteomes" id="UP001166093"/>
    </source>
</evidence>
<comment type="similarity">
    <text evidence="8">Belongs to the G-protein coupled receptor 1 family.</text>
</comment>
<accession>A0ABS2X983</accession>
<sequence length="357" mass="39679">MTTAIPGMSFETPSDHLTSFSLGITLHDLGNASINSSGHKEAYECRVSFQSTLLPVVYSLLFVLSLLGNFTALSSLLKNWRSSSQAAAFTLNLIIIDVLFTLSLPLQIYYYANGNNWIFGEFLCKTTSSLFFANIYGCTMFLTCICVERYIAVVHPIKYLKLQRPVYRALVSCVIWLVIAVVVLTYAFRGRTANRFADGRIGCMENFGKKSWSGWLATIAIFSSIAGFFIPFFSIVTCYSLIARRIVGMTQGKQTGQHVKKKSLRTILVVIGVLTISFLPFHVVQVLHTLARIQVLPSLSLLPFTCGARKVVMGLACLNSSLDPVVYYFNADNFQLLPCCHRKNSSRSSESISNTKL</sequence>
<gene>
    <name evidence="11" type="primary">Gpr17_0</name>
    <name evidence="11" type="ORF">GTO93_0008089</name>
</gene>
<evidence type="ECO:0000313" key="11">
    <source>
        <dbReference type="EMBL" id="MBN3270628.1"/>
    </source>
</evidence>
<dbReference type="PRINTS" id="PR01157">
    <property type="entry name" value="P2YPURNOCPTR"/>
</dbReference>